<keyword evidence="3" id="KW-1185">Reference proteome</keyword>
<reference evidence="2 3" key="1">
    <citation type="submission" date="2017-05" db="EMBL/GenBank/DDBJ databases">
        <authorList>
            <person name="Varghese N."/>
            <person name="Submissions S."/>
        </authorList>
    </citation>
    <scope>NUCLEOTIDE SEQUENCE [LARGE SCALE GENOMIC DNA]</scope>
    <source>
        <strain evidence="2 3">SM16</strain>
    </source>
</reference>
<evidence type="ECO:0000313" key="3">
    <source>
        <dbReference type="Proteomes" id="UP001157910"/>
    </source>
</evidence>
<dbReference type="Proteomes" id="UP001157910">
    <property type="component" value="Unassembled WGS sequence"/>
</dbReference>
<dbReference type="EMBL" id="FXUI01000016">
    <property type="protein sequence ID" value="SMP81121.1"/>
    <property type="molecule type" value="Genomic_DNA"/>
</dbReference>
<accession>A0ABY1QWD1</accession>
<name>A0ABY1QWD1_9SPHN</name>
<sequence>MVNRIVEKSLLWYSIKAGYGYDANHTGSRHGYKPVTHSHRADKANR</sequence>
<feature type="region of interest" description="Disordered" evidence="1">
    <location>
        <begin position="23"/>
        <end position="46"/>
    </location>
</feature>
<protein>
    <submittedName>
        <fullName evidence="2">Uncharacterized protein</fullName>
    </submittedName>
</protein>
<organism evidence="2 3">
    <name type="scientific">Novosphingobium panipatense</name>
    <dbReference type="NCBI Taxonomy" id="428991"/>
    <lineage>
        <taxon>Bacteria</taxon>
        <taxon>Pseudomonadati</taxon>
        <taxon>Pseudomonadota</taxon>
        <taxon>Alphaproteobacteria</taxon>
        <taxon>Sphingomonadales</taxon>
        <taxon>Sphingomonadaceae</taxon>
        <taxon>Novosphingobium</taxon>
    </lineage>
</organism>
<gene>
    <name evidence="2" type="ORF">SAMN06296065_11629</name>
</gene>
<evidence type="ECO:0000256" key="1">
    <source>
        <dbReference type="SAM" id="MobiDB-lite"/>
    </source>
</evidence>
<comment type="caution">
    <text evidence="2">The sequence shown here is derived from an EMBL/GenBank/DDBJ whole genome shotgun (WGS) entry which is preliminary data.</text>
</comment>
<proteinExistence type="predicted"/>
<evidence type="ECO:0000313" key="2">
    <source>
        <dbReference type="EMBL" id="SMP81121.1"/>
    </source>
</evidence>
<feature type="compositionally biased region" description="Basic residues" evidence="1">
    <location>
        <begin position="27"/>
        <end position="38"/>
    </location>
</feature>